<dbReference type="OrthoDB" id="3458445at2"/>
<organism evidence="2 3">
    <name type="scientific">Micromonospora pallida</name>
    <dbReference type="NCBI Taxonomy" id="145854"/>
    <lineage>
        <taxon>Bacteria</taxon>
        <taxon>Bacillati</taxon>
        <taxon>Actinomycetota</taxon>
        <taxon>Actinomycetes</taxon>
        <taxon>Micromonosporales</taxon>
        <taxon>Micromonosporaceae</taxon>
        <taxon>Micromonospora</taxon>
    </lineage>
</organism>
<dbReference type="InterPro" id="IPR010982">
    <property type="entry name" value="Lambda_DNA-bd_dom_sf"/>
</dbReference>
<evidence type="ECO:0000313" key="2">
    <source>
        <dbReference type="EMBL" id="SCL22699.1"/>
    </source>
</evidence>
<reference evidence="3" key="1">
    <citation type="submission" date="2016-06" db="EMBL/GenBank/DDBJ databases">
        <authorList>
            <person name="Varghese N."/>
            <person name="Submissions Spin"/>
        </authorList>
    </citation>
    <scope>NUCLEOTIDE SEQUENCE [LARGE SCALE GENOMIC DNA]</scope>
    <source>
        <strain evidence="3">DSM 43817</strain>
    </source>
</reference>
<dbReference type="CDD" id="cd00093">
    <property type="entry name" value="HTH_XRE"/>
    <property type="match status" value="1"/>
</dbReference>
<dbReference type="SMART" id="SM00530">
    <property type="entry name" value="HTH_XRE"/>
    <property type="match status" value="1"/>
</dbReference>
<dbReference type="GO" id="GO:0003677">
    <property type="term" value="F:DNA binding"/>
    <property type="evidence" value="ECO:0007669"/>
    <property type="project" value="InterPro"/>
</dbReference>
<dbReference type="AlphaFoldDB" id="A0A1C6S084"/>
<evidence type="ECO:0000313" key="3">
    <source>
        <dbReference type="Proteomes" id="UP000198959"/>
    </source>
</evidence>
<dbReference type="Proteomes" id="UP000198959">
    <property type="component" value="Unassembled WGS sequence"/>
</dbReference>
<protein>
    <submittedName>
        <fullName evidence="2">Helix-turn-helix domain-containing protein</fullName>
    </submittedName>
</protein>
<dbReference type="SUPFAM" id="SSF47413">
    <property type="entry name" value="lambda repressor-like DNA-binding domains"/>
    <property type="match status" value="1"/>
</dbReference>
<keyword evidence="3" id="KW-1185">Reference proteome</keyword>
<dbReference type="InterPro" id="IPR001387">
    <property type="entry name" value="Cro/C1-type_HTH"/>
</dbReference>
<evidence type="ECO:0000259" key="1">
    <source>
        <dbReference type="PROSITE" id="PS50943"/>
    </source>
</evidence>
<dbReference type="PROSITE" id="PS50943">
    <property type="entry name" value="HTH_CROC1"/>
    <property type="match status" value="1"/>
</dbReference>
<sequence length="296" mass="32847">MPEDIGSTVPRRQLGRLLRQFRTEAGVTLDAAAEALEYSRQKIWRIESGTGSVRVLDVKAMCELYGVSSETTEAMRGLAVETRAKGWWHTYGDVVPSWFELYVGLESAAARLRCHDESLIPDLFQTREYAQEVHRLDRPQASEAERERAVEFRLHRQSLLTRRTPAAPRVCQLLSEAVLRRVVGGSSLMTTQLQRLIDISALPNVSVRVLPLAAGPPPGAVAGTFAILDFPTVTSGCTTPEPSVVYSESLTGALYLDKPDELRAYEGTWQGMDRLALDEGESVDLIKKIVGELRHD</sequence>
<dbReference type="Pfam" id="PF19054">
    <property type="entry name" value="DUF5753"/>
    <property type="match status" value="1"/>
</dbReference>
<dbReference type="RefSeq" id="WP_091640598.1">
    <property type="nucleotide sequence ID" value="NZ_FMHW01000002.1"/>
</dbReference>
<feature type="domain" description="HTH cro/C1-type" evidence="1">
    <location>
        <begin position="18"/>
        <end position="72"/>
    </location>
</feature>
<gene>
    <name evidence="2" type="ORF">GA0074692_1442</name>
</gene>
<dbReference type="Gene3D" id="1.10.260.40">
    <property type="entry name" value="lambda repressor-like DNA-binding domains"/>
    <property type="match status" value="1"/>
</dbReference>
<dbReference type="STRING" id="145854.GA0074692_1442"/>
<dbReference type="Pfam" id="PF13560">
    <property type="entry name" value="HTH_31"/>
    <property type="match status" value="1"/>
</dbReference>
<name>A0A1C6S084_9ACTN</name>
<dbReference type="InterPro" id="IPR043917">
    <property type="entry name" value="DUF5753"/>
</dbReference>
<accession>A0A1C6S084</accession>
<dbReference type="EMBL" id="FMHW01000002">
    <property type="protein sequence ID" value="SCL22699.1"/>
    <property type="molecule type" value="Genomic_DNA"/>
</dbReference>
<proteinExistence type="predicted"/>